<dbReference type="KEGG" id="cwo:Cwoe_1732"/>
<evidence type="ECO:0000259" key="1">
    <source>
        <dbReference type="PROSITE" id="PS50943"/>
    </source>
</evidence>
<dbReference type="GO" id="GO:0003677">
    <property type="term" value="F:DNA binding"/>
    <property type="evidence" value="ECO:0007669"/>
    <property type="project" value="InterPro"/>
</dbReference>
<protein>
    <submittedName>
        <fullName evidence="2">Transcriptional regulator, XRE family</fullName>
    </submittedName>
</protein>
<dbReference type="SUPFAM" id="SSF47413">
    <property type="entry name" value="lambda repressor-like DNA-binding domains"/>
    <property type="match status" value="1"/>
</dbReference>
<dbReference type="HOGENOM" id="CLU_2698285_0_0_11"/>
<dbReference type="OrthoDB" id="581105at2"/>
<dbReference type="Gene3D" id="1.10.260.40">
    <property type="entry name" value="lambda repressor-like DNA-binding domains"/>
    <property type="match status" value="1"/>
</dbReference>
<organism evidence="2 3">
    <name type="scientific">Conexibacter woesei (strain DSM 14684 / CCUG 47730 / CIP 108061 / JCM 11494 / NBRC 100937 / ID131577)</name>
    <dbReference type="NCBI Taxonomy" id="469383"/>
    <lineage>
        <taxon>Bacteria</taxon>
        <taxon>Bacillati</taxon>
        <taxon>Actinomycetota</taxon>
        <taxon>Thermoleophilia</taxon>
        <taxon>Solirubrobacterales</taxon>
        <taxon>Conexibacteraceae</taxon>
        <taxon>Conexibacter</taxon>
    </lineage>
</organism>
<accession>D3F183</accession>
<dbReference type="EMBL" id="CP001854">
    <property type="protein sequence ID" value="ADB50159.1"/>
    <property type="molecule type" value="Genomic_DNA"/>
</dbReference>
<dbReference type="InterPro" id="IPR010982">
    <property type="entry name" value="Lambda_DNA-bd_dom_sf"/>
</dbReference>
<proteinExistence type="predicted"/>
<feature type="domain" description="HTH cro/C1-type" evidence="1">
    <location>
        <begin position="3"/>
        <end position="57"/>
    </location>
</feature>
<dbReference type="RefSeq" id="WP_012933210.1">
    <property type="nucleotide sequence ID" value="NC_013739.1"/>
</dbReference>
<dbReference type="STRING" id="469383.Cwoe_1732"/>
<dbReference type="Proteomes" id="UP000008229">
    <property type="component" value="Chromosome"/>
</dbReference>
<dbReference type="AlphaFoldDB" id="D3F183"/>
<reference evidence="2 3" key="1">
    <citation type="journal article" date="2010" name="Stand. Genomic Sci.">
        <title>Complete genome sequence of Conexibacter woesei type strain (ID131577).</title>
        <authorList>
            <person name="Pukall R."/>
            <person name="Lapidus A."/>
            <person name="Glavina Del Rio T."/>
            <person name="Copeland A."/>
            <person name="Tice H."/>
            <person name="Cheng J.-F."/>
            <person name="Lucas S."/>
            <person name="Chen F."/>
            <person name="Nolan M."/>
            <person name="Bruce D."/>
            <person name="Goodwin L."/>
            <person name="Pitluck S."/>
            <person name="Mavromatis K."/>
            <person name="Ivanova N."/>
            <person name="Ovchinnikova G."/>
            <person name="Pati A."/>
            <person name="Chen A."/>
            <person name="Palaniappan K."/>
            <person name="Land M."/>
            <person name="Hauser L."/>
            <person name="Chang Y.-J."/>
            <person name="Jeffries C.D."/>
            <person name="Chain P."/>
            <person name="Meincke L."/>
            <person name="Sims D."/>
            <person name="Brettin T."/>
            <person name="Detter J.C."/>
            <person name="Rohde M."/>
            <person name="Goeker M."/>
            <person name="Bristow J."/>
            <person name="Eisen J.A."/>
            <person name="Markowitz V."/>
            <person name="Kyrpides N.C."/>
            <person name="Klenk H.-P."/>
            <person name="Hugenholtz P."/>
        </authorList>
    </citation>
    <scope>NUCLEOTIDE SEQUENCE [LARGE SCALE GENOMIC DNA]</scope>
    <source>
        <strain evidence="3">DSM 14684 / CIP 108061 / JCM 11494 / NBRC 100937 / ID131577</strain>
    </source>
</reference>
<dbReference type="PROSITE" id="PS50943">
    <property type="entry name" value="HTH_CROC1"/>
    <property type="match status" value="1"/>
</dbReference>
<dbReference type="CDD" id="cd00093">
    <property type="entry name" value="HTH_XRE"/>
    <property type="match status" value="1"/>
</dbReference>
<dbReference type="eggNOG" id="COG1476">
    <property type="taxonomic scope" value="Bacteria"/>
</dbReference>
<dbReference type="InterPro" id="IPR001387">
    <property type="entry name" value="Cro/C1-type_HTH"/>
</dbReference>
<dbReference type="Pfam" id="PF13560">
    <property type="entry name" value="HTH_31"/>
    <property type="match status" value="1"/>
</dbReference>
<evidence type="ECO:0000313" key="3">
    <source>
        <dbReference type="Proteomes" id="UP000008229"/>
    </source>
</evidence>
<reference evidence="3" key="2">
    <citation type="submission" date="2010-01" db="EMBL/GenBank/DDBJ databases">
        <title>The complete genome of Conexibacter woesei DSM 14684.</title>
        <authorList>
            <consortium name="US DOE Joint Genome Institute (JGI-PGF)"/>
            <person name="Lucas S."/>
            <person name="Copeland A."/>
            <person name="Lapidus A."/>
            <person name="Glavina del Rio T."/>
            <person name="Dalin E."/>
            <person name="Tice H."/>
            <person name="Bruce D."/>
            <person name="Goodwin L."/>
            <person name="Pitluck S."/>
            <person name="Kyrpides N."/>
            <person name="Mavromatis K."/>
            <person name="Ivanova N."/>
            <person name="Mikhailova N."/>
            <person name="Chertkov O."/>
            <person name="Brettin T."/>
            <person name="Detter J.C."/>
            <person name="Han C."/>
            <person name="Larimer F."/>
            <person name="Land M."/>
            <person name="Hauser L."/>
            <person name="Markowitz V."/>
            <person name="Cheng J.-F."/>
            <person name="Hugenholtz P."/>
            <person name="Woyke T."/>
            <person name="Wu D."/>
            <person name="Pukall R."/>
            <person name="Steenblock K."/>
            <person name="Schneider S."/>
            <person name="Klenk H.-P."/>
            <person name="Eisen J.A."/>
        </authorList>
    </citation>
    <scope>NUCLEOTIDE SEQUENCE [LARGE SCALE GENOMIC DNA]</scope>
    <source>
        <strain evidence="3">DSM 14684 / CIP 108061 / JCM 11494 / NBRC 100937 / ID131577</strain>
    </source>
</reference>
<keyword evidence="3" id="KW-1185">Reference proteome</keyword>
<gene>
    <name evidence="2" type="ordered locus">Cwoe_1732</name>
</gene>
<dbReference type="SMART" id="SM00530">
    <property type="entry name" value="HTH_XRE"/>
    <property type="match status" value="1"/>
</dbReference>
<evidence type="ECO:0000313" key="2">
    <source>
        <dbReference type="EMBL" id="ADB50159.1"/>
    </source>
</evidence>
<name>D3F183_CONWI</name>
<sequence>MLLREARDRAGLTREALARRAGVSSRQIYDIEHALCSPRRATRTVLAVAVGVPRDQIAWPASTARDAAARRAA</sequence>